<dbReference type="EMBL" id="JARFYN010000203">
    <property type="protein sequence ID" value="MDL2410974.1"/>
    <property type="molecule type" value="Genomic_DNA"/>
</dbReference>
<keyword evidence="3" id="KW-1185">Reference proteome</keyword>
<name>A0ABT7KTD1_9HYPH</name>
<dbReference type="Proteomes" id="UP001172630">
    <property type="component" value="Unassembled WGS sequence"/>
</dbReference>
<accession>A0ABT7KTD1</accession>
<organism evidence="2 3">
    <name type="scientific">Rhizobium calliandrae</name>
    <dbReference type="NCBI Taxonomy" id="1312182"/>
    <lineage>
        <taxon>Bacteria</taxon>
        <taxon>Pseudomonadati</taxon>
        <taxon>Pseudomonadota</taxon>
        <taxon>Alphaproteobacteria</taxon>
        <taxon>Hyphomicrobiales</taxon>
        <taxon>Rhizobiaceae</taxon>
        <taxon>Rhizobium/Agrobacterium group</taxon>
        <taxon>Rhizobium</taxon>
    </lineage>
</organism>
<comment type="caution">
    <text evidence="2">The sequence shown here is derived from an EMBL/GenBank/DDBJ whole genome shotgun (WGS) entry which is preliminary data.</text>
</comment>
<feature type="non-terminal residue" evidence="2">
    <location>
        <position position="1"/>
    </location>
</feature>
<dbReference type="Gene3D" id="2.40.420.20">
    <property type="match status" value="1"/>
</dbReference>
<evidence type="ECO:0000313" key="3">
    <source>
        <dbReference type="Proteomes" id="UP001172630"/>
    </source>
</evidence>
<proteinExistence type="predicted"/>
<protein>
    <submittedName>
        <fullName evidence="2">Efflux RND transporter periplasmic adaptor subunit</fullName>
    </submittedName>
</protein>
<evidence type="ECO:0000259" key="1">
    <source>
        <dbReference type="Pfam" id="PF25967"/>
    </source>
</evidence>
<sequence>PAVWLVNTENGSVSLRKISVGRYRKSDFVVTGGIAPDDLVVTEGGKFLREGQAVAWEGK</sequence>
<feature type="domain" description="Multidrug resistance protein MdtA-like C-terminal permuted SH3" evidence="1">
    <location>
        <begin position="3"/>
        <end position="46"/>
    </location>
</feature>
<gene>
    <name evidence="2" type="ORF">PY650_36755</name>
</gene>
<reference evidence="2" key="1">
    <citation type="submission" date="2023-06" db="EMBL/GenBank/DDBJ databases">
        <title>Phylogenetic Diversity of Rhizobium strains.</title>
        <authorList>
            <person name="Moura F.T."/>
            <person name="Helene L.C.F."/>
            <person name="Hungria M."/>
        </authorList>
    </citation>
    <scope>NUCLEOTIDE SEQUENCE</scope>
    <source>
        <strain evidence="2">CCGE524</strain>
    </source>
</reference>
<evidence type="ECO:0000313" key="2">
    <source>
        <dbReference type="EMBL" id="MDL2410974.1"/>
    </source>
</evidence>
<dbReference type="Pfam" id="PF25967">
    <property type="entry name" value="RND-MFP_C"/>
    <property type="match status" value="1"/>
</dbReference>
<dbReference type="InterPro" id="IPR058627">
    <property type="entry name" value="MdtA-like_C"/>
</dbReference>